<evidence type="ECO:0000313" key="1">
    <source>
        <dbReference type="EMBL" id="KAL1488177.1"/>
    </source>
</evidence>
<reference evidence="1 2" key="1">
    <citation type="submission" date="2024-05" db="EMBL/GenBank/DDBJ databases">
        <title>Genetic variation in Jamaican populations of the coffee berry borer (Hypothenemus hampei).</title>
        <authorList>
            <person name="Errbii M."/>
            <person name="Myrie A."/>
        </authorList>
    </citation>
    <scope>NUCLEOTIDE SEQUENCE [LARGE SCALE GENOMIC DNA]</scope>
    <source>
        <strain evidence="1">JA-Hopewell-2020-01-JO</strain>
        <tissue evidence="1">Whole body</tissue>
    </source>
</reference>
<dbReference type="Proteomes" id="UP001566132">
    <property type="component" value="Unassembled WGS sequence"/>
</dbReference>
<dbReference type="AlphaFoldDB" id="A0ABD1E2K5"/>
<name>A0ABD1E2K5_HYPHA</name>
<sequence>MTNGDSLNPTLFEHQQDYGVLTVNNLFLHHKNSTNSPTKRDITKQLVDISSEVGINMCQDSYLYRDTLNLNHLDSEIEMNEIVEYLGVGNEEYDLKNTRVTHGNNDVDKNDQEDVVCDTSNINLVDNY</sequence>
<dbReference type="EMBL" id="JBDJPC010000015">
    <property type="protein sequence ID" value="KAL1488177.1"/>
    <property type="molecule type" value="Genomic_DNA"/>
</dbReference>
<accession>A0ABD1E2K5</accession>
<proteinExistence type="predicted"/>
<organism evidence="1 2">
    <name type="scientific">Hypothenemus hampei</name>
    <name type="common">Coffee berry borer</name>
    <dbReference type="NCBI Taxonomy" id="57062"/>
    <lineage>
        <taxon>Eukaryota</taxon>
        <taxon>Metazoa</taxon>
        <taxon>Ecdysozoa</taxon>
        <taxon>Arthropoda</taxon>
        <taxon>Hexapoda</taxon>
        <taxon>Insecta</taxon>
        <taxon>Pterygota</taxon>
        <taxon>Neoptera</taxon>
        <taxon>Endopterygota</taxon>
        <taxon>Coleoptera</taxon>
        <taxon>Polyphaga</taxon>
        <taxon>Cucujiformia</taxon>
        <taxon>Curculionidae</taxon>
        <taxon>Scolytinae</taxon>
        <taxon>Hypothenemus</taxon>
    </lineage>
</organism>
<evidence type="ECO:0000313" key="2">
    <source>
        <dbReference type="Proteomes" id="UP001566132"/>
    </source>
</evidence>
<keyword evidence="2" id="KW-1185">Reference proteome</keyword>
<comment type="caution">
    <text evidence="1">The sequence shown here is derived from an EMBL/GenBank/DDBJ whole genome shotgun (WGS) entry which is preliminary data.</text>
</comment>
<protein>
    <submittedName>
        <fullName evidence="1">Uncharacterized protein</fullName>
    </submittedName>
</protein>
<gene>
    <name evidence="1" type="ORF">ABEB36_015135</name>
</gene>